<dbReference type="InterPro" id="IPR016621">
    <property type="entry name" value="UCP014543"/>
</dbReference>
<proteinExistence type="predicted"/>
<evidence type="ECO:0008006" key="3">
    <source>
        <dbReference type="Google" id="ProtNLM"/>
    </source>
</evidence>
<name>A0A2T3G539_9FIRM</name>
<keyword evidence="2" id="KW-1185">Reference proteome</keyword>
<gene>
    <name evidence="1" type="ORF">C7U54_03105</name>
</gene>
<accession>A0A2T3G539</accession>
<evidence type="ECO:0000313" key="1">
    <source>
        <dbReference type="EMBL" id="PST42665.1"/>
    </source>
</evidence>
<comment type="caution">
    <text evidence="1">The sequence shown here is derived from an EMBL/GenBank/DDBJ whole genome shotgun (WGS) entry which is preliminary data.</text>
</comment>
<dbReference type="Pfam" id="PF12646">
    <property type="entry name" value="DUF3783"/>
    <property type="match status" value="1"/>
</dbReference>
<dbReference type="AlphaFoldDB" id="A0A2T3G539"/>
<reference evidence="1 2" key="1">
    <citation type="journal article" date="2019" name="Int. J. Syst. Evol. Microbiol.">
        <title>Faecalibacillus intestinalis gen. nov., sp. nov. and Faecalibacillus faecis sp. nov., isolated from human faeces.</title>
        <authorList>
            <person name="Seo B."/>
            <person name="Jeon K."/>
            <person name="Baek I."/>
            <person name="Lee Y.M."/>
            <person name="Baek K."/>
            <person name="Ko G."/>
        </authorList>
    </citation>
    <scope>NUCLEOTIDE SEQUENCE [LARGE SCALE GENOMIC DNA]</scope>
    <source>
        <strain evidence="1 2">SNUG30099</strain>
    </source>
</reference>
<sequence>MNAKLIIYRKEKIQNYESLKQLCLLMNIEIILLNEQMTQNKVKDILNKKIKKTKKNNLEPAVVVFSNVASLQMDQILSKLKNNSTLCLKAVVTAINYNWTFEKLVLHLLEEYQKNK</sequence>
<organism evidence="1 2">
    <name type="scientific">Faecalibacillus intestinalis</name>
    <dbReference type="NCBI Taxonomy" id="1982626"/>
    <lineage>
        <taxon>Bacteria</taxon>
        <taxon>Bacillati</taxon>
        <taxon>Bacillota</taxon>
        <taxon>Erysipelotrichia</taxon>
        <taxon>Erysipelotrichales</taxon>
        <taxon>Coprobacillaceae</taxon>
        <taxon>Faecalibacillus</taxon>
    </lineage>
</organism>
<dbReference type="EMBL" id="PYLQ01000003">
    <property type="protein sequence ID" value="PST42665.1"/>
    <property type="molecule type" value="Genomic_DNA"/>
</dbReference>
<dbReference type="Proteomes" id="UP000240974">
    <property type="component" value="Unassembled WGS sequence"/>
</dbReference>
<dbReference type="RefSeq" id="WP_107029280.1">
    <property type="nucleotide sequence ID" value="NZ_JADPGY010000020.1"/>
</dbReference>
<evidence type="ECO:0000313" key="2">
    <source>
        <dbReference type="Proteomes" id="UP000240974"/>
    </source>
</evidence>
<protein>
    <recommendedName>
        <fullName evidence="3">DUF3783 domain-containing protein</fullName>
    </recommendedName>
</protein>